<feature type="compositionally biased region" description="Pro residues" evidence="1">
    <location>
        <begin position="30"/>
        <end position="41"/>
    </location>
</feature>
<protein>
    <submittedName>
        <fullName evidence="2">Uncharacterized protein</fullName>
    </submittedName>
</protein>
<evidence type="ECO:0000256" key="1">
    <source>
        <dbReference type="SAM" id="MobiDB-lite"/>
    </source>
</evidence>
<sequence length="246" mass="27207">MHLRHLPFHVNLVHITPPLRPRNALRKPPCFVPGPHPPPTPVDDTTRAPAAPRPALLPTASRFVCTPRARLSNSRSATKASLSLRVASPHSTPPPRPAPLRPRPAPPRFAHAPPRPASPTPRPPLRTPHLPRIVATSPVKPPQPRPRSTPAPADAAPRTALSPRRAPAAPPVRKPAHALHLAPPAPREYHLLRPASSTLRPDWEYVKRRASNDGRRAMHFESTELVIFALATFRSFVRRLRVRVRL</sequence>
<dbReference type="PRINTS" id="PR01217">
    <property type="entry name" value="PRICHEXTENSN"/>
</dbReference>
<accession>A0AAD7CT22</accession>
<name>A0AAD7CT22_MYCRO</name>
<dbReference type="EMBL" id="JARKIE010000242">
    <property type="protein sequence ID" value="KAJ7662378.1"/>
    <property type="molecule type" value="Genomic_DNA"/>
</dbReference>
<feature type="compositionally biased region" description="Low complexity" evidence="1">
    <location>
        <begin position="150"/>
        <end position="167"/>
    </location>
</feature>
<feature type="compositionally biased region" description="Pro residues" evidence="1">
    <location>
        <begin position="139"/>
        <end position="149"/>
    </location>
</feature>
<evidence type="ECO:0000313" key="3">
    <source>
        <dbReference type="Proteomes" id="UP001221757"/>
    </source>
</evidence>
<feature type="compositionally biased region" description="Polar residues" evidence="1">
    <location>
        <begin position="71"/>
        <end position="81"/>
    </location>
</feature>
<reference evidence="2" key="1">
    <citation type="submission" date="2023-03" db="EMBL/GenBank/DDBJ databases">
        <title>Massive genome expansion in bonnet fungi (Mycena s.s.) driven by repeated elements and novel gene families across ecological guilds.</title>
        <authorList>
            <consortium name="Lawrence Berkeley National Laboratory"/>
            <person name="Harder C.B."/>
            <person name="Miyauchi S."/>
            <person name="Viragh M."/>
            <person name="Kuo A."/>
            <person name="Thoen E."/>
            <person name="Andreopoulos B."/>
            <person name="Lu D."/>
            <person name="Skrede I."/>
            <person name="Drula E."/>
            <person name="Henrissat B."/>
            <person name="Morin E."/>
            <person name="Kohler A."/>
            <person name="Barry K."/>
            <person name="LaButti K."/>
            <person name="Morin E."/>
            <person name="Salamov A."/>
            <person name="Lipzen A."/>
            <person name="Mereny Z."/>
            <person name="Hegedus B."/>
            <person name="Baldrian P."/>
            <person name="Stursova M."/>
            <person name="Weitz H."/>
            <person name="Taylor A."/>
            <person name="Grigoriev I.V."/>
            <person name="Nagy L.G."/>
            <person name="Martin F."/>
            <person name="Kauserud H."/>
        </authorList>
    </citation>
    <scope>NUCLEOTIDE SEQUENCE</scope>
    <source>
        <strain evidence="2">CBHHK067</strain>
    </source>
</reference>
<keyword evidence="3" id="KW-1185">Reference proteome</keyword>
<feature type="compositionally biased region" description="Low complexity" evidence="1">
    <location>
        <begin position="127"/>
        <end position="138"/>
    </location>
</feature>
<evidence type="ECO:0000313" key="2">
    <source>
        <dbReference type="EMBL" id="KAJ7662378.1"/>
    </source>
</evidence>
<feature type="compositionally biased region" description="Low complexity" evidence="1">
    <location>
        <begin position="47"/>
        <end position="60"/>
    </location>
</feature>
<dbReference type="AlphaFoldDB" id="A0AAD7CT22"/>
<feature type="compositionally biased region" description="Pro residues" evidence="1">
    <location>
        <begin position="91"/>
        <end position="126"/>
    </location>
</feature>
<proteinExistence type="predicted"/>
<organism evidence="2 3">
    <name type="scientific">Mycena rosella</name>
    <name type="common">Pink bonnet</name>
    <name type="synonym">Agaricus rosellus</name>
    <dbReference type="NCBI Taxonomy" id="1033263"/>
    <lineage>
        <taxon>Eukaryota</taxon>
        <taxon>Fungi</taxon>
        <taxon>Dikarya</taxon>
        <taxon>Basidiomycota</taxon>
        <taxon>Agaricomycotina</taxon>
        <taxon>Agaricomycetes</taxon>
        <taxon>Agaricomycetidae</taxon>
        <taxon>Agaricales</taxon>
        <taxon>Marasmiineae</taxon>
        <taxon>Mycenaceae</taxon>
        <taxon>Mycena</taxon>
    </lineage>
</organism>
<gene>
    <name evidence="2" type="ORF">B0H17DRAFT_1337067</name>
</gene>
<feature type="region of interest" description="Disordered" evidence="1">
    <location>
        <begin position="19"/>
        <end position="172"/>
    </location>
</feature>
<comment type="caution">
    <text evidence="2">The sequence shown here is derived from an EMBL/GenBank/DDBJ whole genome shotgun (WGS) entry which is preliminary data.</text>
</comment>
<dbReference type="Proteomes" id="UP001221757">
    <property type="component" value="Unassembled WGS sequence"/>
</dbReference>